<name>A0A9D9HQI7_9SPIR</name>
<dbReference type="GO" id="GO:0050660">
    <property type="term" value="F:flavin adenine dinucleotide binding"/>
    <property type="evidence" value="ECO:0007669"/>
    <property type="project" value="InterPro"/>
</dbReference>
<dbReference type="CDD" id="cd02801">
    <property type="entry name" value="DUS_like_FMN"/>
    <property type="match status" value="1"/>
</dbReference>
<evidence type="ECO:0000256" key="6">
    <source>
        <dbReference type="PIRSR" id="PIRSR006621-1"/>
    </source>
</evidence>
<dbReference type="SUPFAM" id="SSF51395">
    <property type="entry name" value="FMN-linked oxidoreductases"/>
    <property type="match status" value="1"/>
</dbReference>
<evidence type="ECO:0000256" key="5">
    <source>
        <dbReference type="PIRNR" id="PIRNR006621"/>
    </source>
</evidence>
<feature type="binding site" evidence="7">
    <location>
        <begin position="28"/>
        <end position="30"/>
    </location>
    <ligand>
        <name>FMN</name>
        <dbReference type="ChEBI" id="CHEBI:58210"/>
    </ligand>
</feature>
<dbReference type="AlphaFoldDB" id="A0A9D9HQI7"/>
<comment type="function">
    <text evidence="5">Catalyzes the synthesis of 5,6-dihydrouridine (D), a modified base found in the D-loop of most tRNAs, via the reduction of the C5-C6 double bond in target uridines.</text>
</comment>
<feature type="binding site" evidence="7">
    <location>
        <position position="83"/>
    </location>
    <ligand>
        <name>FMN</name>
        <dbReference type="ChEBI" id="CHEBI:58210"/>
    </ligand>
</feature>
<dbReference type="PANTHER" id="PTHR45846">
    <property type="entry name" value="TRNA-DIHYDROURIDINE(47) SYNTHASE [NAD(P)(+)]-LIKE"/>
    <property type="match status" value="1"/>
</dbReference>
<dbReference type="EMBL" id="JADIMM010000083">
    <property type="protein sequence ID" value="MBO8458019.1"/>
    <property type="molecule type" value="Genomic_DNA"/>
</dbReference>
<keyword evidence="7" id="KW-0547">Nucleotide-binding</keyword>
<evidence type="ECO:0000256" key="3">
    <source>
        <dbReference type="ARBA" id="ARBA00022694"/>
    </source>
</evidence>
<feature type="domain" description="DUS-like FMN-binding" evidence="8">
    <location>
        <begin position="26"/>
        <end position="260"/>
    </location>
</feature>
<comment type="similarity">
    <text evidence="5">Belongs to the dus family.</text>
</comment>
<evidence type="ECO:0000259" key="8">
    <source>
        <dbReference type="Pfam" id="PF01207"/>
    </source>
</evidence>
<evidence type="ECO:0000256" key="4">
    <source>
        <dbReference type="ARBA" id="ARBA00023002"/>
    </source>
</evidence>
<gene>
    <name evidence="9" type="ORF">IAA81_07305</name>
</gene>
<dbReference type="GO" id="GO:0017150">
    <property type="term" value="F:tRNA dihydrouridine synthase activity"/>
    <property type="evidence" value="ECO:0007669"/>
    <property type="project" value="InterPro"/>
</dbReference>
<dbReference type="PIRSF" id="PIRSF006621">
    <property type="entry name" value="Dus"/>
    <property type="match status" value="1"/>
</dbReference>
<reference evidence="9" key="2">
    <citation type="journal article" date="2021" name="PeerJ">
        <title>Extensive microbial diversity within the chicken gut microbiome revealed by metagenomics and culture.</title>
        <authorList>
            <person name="Gilroy R."/>
            <person name="Ravi A."/>
            <person name="Getino M."/>
            <person name="Pursley I."/>
            <person name="Horton D.L."/>
            <person name="Alikhan N.F."/>
            <person name="Baker D."/>
            <person name="Gharbi K."/>
            <person name="Hall N."/>
            <person name="Watson M."/>
            <person name="Adriaenssens E.M."/>
            <person name="Foster-Nyarko E."/>
            <person name="Jarju S."/>
            <person name="Secka A."/>
            <person name="Antonio M."/>
            <person name="Oren A."/>
            <person name="Chaudhuri R.R."/>
            <person name="La Ragione R."/>
            <person name="Hildebrand F."/>
            <person name="Pallen M.J."/>
        </authorList>
    </citation>
    <scope>NUCLEOTIDE SEQUENCE</scope>
    <source>
        <strain evidence="9">10532</strain>
    </source>
</reference>
<feature type="active site" description="Proton donor" evidence="6">
    <location>
        <position position="113"/>
    </location>
</feature>
<feature type="binding site" evidence="7">
    <location>
        <position position="154"/>
    </location>
    <ligand>
        <name>FMN</name>
        <dbReference type="ChEBI" id="CHEBI:58210"/>
    </ligand>
</feature>
<sequence>MERADEKIESRKKTVGNGITEKKFVLAPMATLTHEGLRSLIGKFGGCSEYFAEMIHAPSFLAGGQFEKWYIKPGPELSRIVWQITCGEKGPLAELAGFLDNYGGLGIDINMGCCAPLILKQGAGAAWMTKDISHTLSMVEGVREKVRNLRLSVKLRLGETEDYGKLLGFCRSLVSAGVELITLHPRTIQEKFKHLARRKYVEALARDLQIPVYGNGDVRDAQDAAGFSEVCSGVMIGRKAVQCPWIFKSIRKLFAGNNSPEGENNGAGGNTELVNIRETGLDFLRILLTSQPEEFYLTRAKRFFFYFCDNLSFAHYIKMKIQNARSLDQIESLWKEYFTKVPEDETKIF</sequence>
<dbReference type="InterPro" id="IPR035587">
    <property type="entry name" value="DUS-like_FMN-bd"/>
</dbReference>
<dbReference type="EC" id="1.3.1.-" evidence="5"/>
<dbReference type="InterPro" id="IPR013785">
    <property type="entry name" value="Aldolase_TIM"/>
</dbReference>
<evidence type="ECO:0000313" key="9">
    <source>
        <dbReference type="EMBL" id="MBO8458019.1"/>
    </source>
</evidence>
<dbReference type="Pfam" id="PF01207">
    <property type="entry name" value="Dus"/>
    <property type="match status" value="1"/>
</dbReference>
<protein>
    <recommendedName>
        <fullName evidence="5">tRNA-dihydrouridine synthase</fullName>
        <ecNumber evidence="5">1.3.1.-</ecNumber>
    </recommendedName>
</protein>
<reference evidence="9" key="1">
    <citation type="submission" date="2020-10" db="EMBL/GenBank/DDBJ databases">
        <authorList>
            <person name="Gilroy R."/>
        </authorList>
    </citation>
    <scope>NUCLEOTIDE SEQUENCE</scope>
    <source>
        <strain evidence="9">10532</strain>
    </source>
</reference>
<evidence type="ECO:0000313" key="10">
    <source>
        <dbReference type="Proteomes" id="UP000823638"/>
    </source>
</evidence>
<dbReference type="Gene3D" id="3.20.20.70">
    <property type="entry name" value="Aldolase class I"/>
    <property type="match status" value="1"/>
</dbReference>
<organism evidence="9 10">
    <name type="scientific">Candidatus Gallitreponema excrementavium</name>
    <dbReference type="NCBI Taxonomy" id="2840840"/>
    <lineage>
        <taxon>Bacteria</taxon>
        <taxon>Pseudomonadati</taxon>
        <taxon>Spirochaetota</taxon>
        <taxon>Spirochaetia</taxon>
        <taxon>Spirochaetales</taxon>
        <taxon>Candidatus Gallitreponema</taxon>
    </lineage>
</organism>
<dbReference type="InterPro" id="IPR001269">
    <property type="entry name" value="DUS_fam"/>
</dbReference>
<keyword evidence="2 5" id="KW-0288">FMN</keyword>
<dbReference type="PANTHER" id="PTHR45846:SF1">
    <property type="entry name" value="TRNA-DIHYDROURIDINE(47) SYNTHASE [NAD(P)(+)]-LIKE"/>
    <property type="match status" value="1"/>
</dbReference>
<feature type="binding site" evidence="7">
    <location>
        <position position="184"/>
    </location>
    <ligand>
        <name>FMN</name>
        <dbReference type="ChEBI" id="CHEBI:58210"/>
    </ligand>
</feature>
<evidence type="ECO:0000256" key="2">
    <source>
        <dbReference type="ARBA" id="ARBA00022643"/>
    </source>
</evidence>
<proteinExistence type="inferred from homology"/>
<accession>A0A9D9HQI7</accession>
<keyword evidence="3 5" id="KW-0819">tRNA processing</keyword>
<keyword evidence="1 5" id="KW-0285">Flavoprotein</keyword>
<evidence type="ECO:0000256" key="1">
    <source>
        <dbReference type="ARBA" id="ARBA00022630"/>
    </source>
</evidence>
<keyword evidence="4 5" id="KW-0560">Oxidoreductase</keyword>
<dbReference type="GO" id="GO:0003723">
    <property type="term" value="F:RNA binding"/>
    <property type="evidence" value="ECO:0007669"/>
    <property type="project" value="TreeGrafter"/>
</dbReference>
<evidence type="ECO:0000256" key="7">
    <source>
        <dbReference type="PIRSR" id="PIRSR006621-2"/>
    </source>
</evidence>
<feature type="binding site" evidence="7">
    <location>
        <begin position="237"/>
        <end position="238"/>
    </location>
    <ligand>
        <name>FMN</name>
        <dbReference type="ChEBI" id="CHEBI:58210"/>
    </ligand>
</feature>
<dbReference type="Proteomes" id="UP000823638">
    <property type="component" value="Unassembled WGS sequence"/>
</dbReference>
<comment type="caution">
    <text evidence="9">The sequence shown here is derived from an EMBL/GenBank/DDBJ whole genome shotgun (WGS) entry which is preliminary data.</text>
</comment>
<comment type="cofactor">
    <cofactor evidence="5 7">
        <name>FMN</name>
        <dbReference type="ChEBI" id="CHEBI:58210"/>
    </cofactor>
</comment>